<name>A0A4Z1BJF1_9FLAO</name>
<accession>A0A4Z1BJF1</accession>
<evidence type="ECO:0000313" key="3">
    <source>
        <dbReference type="Proteomes" id="UP000297998"/>
    </source>
</evidence>
<dbReference type="EMBL" id="SRPE01000002">
    <property type="protein sequence ID" value="TGN29731.1"/>
    <property type="molecule type" value="Genomic_DNA"/>
</dbReference>
<evidence type="ECO:0000313" key="2">
    <source>
        <dbReference type="EMBL" id="TGN29731.1"/>
    </source>
</evidence>
<dbReference type="PANTHER" id="PTHR37826">
    <property type="entry name" value="FLOTILLIN BAND_7_5 DOMAIN PROTEIN"/>
    <property type="match status" value="1"/>
</dbReference>
<dbReference type="InterPro" id="IPR033880">
    <property type="entry name" value="SPFH_YdjI"/>
</dbReference>
<dbReference type="Gene3D" id="3.30.479.30">
    <property type="entry name" value="Band 7 domain"/>
    <property type="match status" value="1"/>
</dbReference>
<reference evidence="2 3" key="1">
    <citation type="submission" date="2019-03" db="EMBL/GenBank/DDBJ databases">
        <title>Empedobacter tilapiae sp. nov., isolated from an intestine of Nile tilapia Oreochromis niloticus.</title>
        <authorList>
            <person name="Kim Y.-O."/>
            <person name="Yoon J.-H."/>
        </authorList>
    </citation>
    <scope>NUCLEOTIDE SEQUENCE [LARGE SCALE GENOMIC DNA]</scope>
    <source>
        <strain evidence="2 3">MRS2</strain>
    </source>
</reference>
<dbReference type="CDD" id="cd03408">
    <property type="entry name" value="SPFH_like_u1"/>
    <property type="match status" value="1"/>
</dbReference>
<evidence type="ECO:0000259" key="1">
    <source>
        <dbReference type="Pfam" id="PF13421"/>
    </source>
</evidence>
<gene>
    <name evidence="2" type="ORF">E4J94_03265</name>
</gene>
<feature type="domain" description="SPFH" evidence="1">
    <location>
        <begin position="26"/>
        <end position="233"/>
    </location>
</feature>
<dbReference type="SUPFAM" id="SSF117892">
    <property type="entry name" value="Band 7/SPFH domain"/>
    <property type="match status" value="1"/>
</dbReference>
<keyword evidence="3" id="KW-1185">Reference proteome</keyword>
<proteinExistence type="predicted"/>
<dbReference type="Proteomes" id="UP000297998">
    <property type="component" value="Unassembled WGS sequence"/>
</dbReference>
<dbReference type="PANTHER" id="PTHR37826:SF2">
    <property type="entry name" value="ZINC-RIBBON DOMAIN-CONTAINING PROTEIN"/>
    <property type="match status" value="1"/>
</dbReference>
<comment type="caution">
    <text evidence="2">The sequence shown here is derived from an EMBL/GenBank/DDBJ whole genome shotgun (WGS) entry which is preliminary data.</text>
</comment>
<dbReference type="OrthoDB" id="9764015at2"/>
<organism evidence="2 3">
    <name type="scientific">Empedobacter tilapiae</name>
    <dbReference type="NCBI Taxonomy" id="2491114"/>
    <lineage>
        <taxon>Bacteria</taxon>
        <taxon>Pseudomonadati</taxon>
        <taxon>Bacteroidota</taxon>
        <taxon>Flavobacteriia</taxon>
        <taxon>Flavobacteriales</taxon>
        <taxon>Weeksellaceae</taxon>
        <taxon>Empedobacter</taxon>
    </lineage>
</organism>
<dbReference type="RefSeq" id="WP_135834439.1">
    <property type="nucleotide sequence ID" value="NZ_SRPE01000002.1"/>
</dbReference>
<dbReference type="AlphaFoldDB" id="A0A4Z1BJF1"/>
<dbReference type="Pfam" id="PF13421">
    <property type="entry name" value="Band_7_1"/>
    <property type="match status" value="1"/>
</dbReference>
<protein>
    <submittedName>
        <fullName evidence="2">SPFH domain-containing protein</fullName>
    </submittedName>
</protein>
<dbReference type="InterPro" id="IPR036013">
    <property type="entry name" value="Band_7/SPFH_dom_sf"/>
</dbReference>
<sequence>MNLSSSGPFIEIIEWIEQDPNLLMLKFPDQDKEIKNGAKLIVRESQAALFLNQGVFADDFSAGTFSLSTENIPILSKLKGWKYGFQSPFKADVYYFSTKDFVNLKWGTPAPVLLRDPQFGPIRIKAFGSYNIKVSDVRKFFSKYAGTFPILTVFELEHQLRDFIAPIFAEVLAQANISALDIAENLSTLNQKIQPLIAPHFEQFGIYVTQFTISSATLPKEVNDNIDKISSMNMIDDINKFQQFNTSLAIGKDGNPIQQSVQDAAALGLMMQGITQQNIQQNTPQQPAQHQEESVVYKLKKLKEIYDLGLIEDTEYQSKKAELLDKL</sequence>